<keyword evidence="5" id="KW-1185">Reference proteome</keyword>
<dbReference type="SUPFAM" id="SSF53756">
    <property type="entry name" value="UDP-Glycosyltransferase/glycogen phosphorylase"/>
    <property type="match status" value="1"/>
</dbReference>
<feature type="domain" description="Glycosyl transferase family 1" evidence="2">
    <location>
        <begin position="179"/>
        <end position="348"/>
    </location>
</feature>
<dbReference type="Pfam" id="PF00534">
    <property type="entry name" value="Glycos_transf_1"/>
    <property type="match status" value="1"/>
</dbReference>
<gene>
    <name evidence="4" type="ORF">BOW52_01835</name>
</gene>
<evidence type="ECO:0000256" key="1">
    <source>
        <dbReference type="ARBA" id="ARBA00022679"/>
    </source>
</evidence>
<organism evidence="4 5">
    <name type="scientific">Solemya elarraichensis gill symbiont</name>
    <dbReference type="NCBI Taxonomy" id="1918949"/>
    <lineage>
        <taxon>Bacteria</taxon>
        <taxon>Pseudomonadati</taxon>
        <taxon>Pseudomonadota</taxon>
        <taxon>Gammaproteobacteria</taxon>
        <taxon>sulfur-oxidizing symbionts</taxon>
    </lineage>
</organism>
<evidence type="ECO:0000313" key="5">
    <source>
        <dbReference type="Proteomes" id="UP000190198"/>
    </source>
</evidence>
<dbReference type="Proteomes" id="UP000190198">
    <property type="component" value="Unassembled WGS sequence"/>
</dbReference>
<dbReference type="GO" id="GO:0009103">
    <property type="term" value="P:lipopolysaccharide biosynthetic process"/>
    <property type="evidence" value="ECO:0007669"/>
    <property type="project" value="TreeGrafter"/>
</dbReference>
<dbReference type="EMBL" id="MPRK01000016">
    <property type="protein sequence ID" value="OOZ42727.1"/>
    <property type="molecule type" value="Genomic_DNA"/>
</dbReference>
<dbReference type="CDD" id="cd03801">
    <property type="entry name" value="GT4_PimA-like"/>
    <property type="match status" value="1"/>
</dbReference>
<feature type="domain" description="Glycosyltransferase subfamily 4-like N-terminal" evidence="3">
    <location>
        <begin position="63"/>
        <end position="169"/>
    </location>
</feature>
<evidence type="ECO:0000259" key="2">
    <source>
        <dbReference type="Pfam" id="PF00534"/>
    </source>
</evidence>
<dbReference type="RefSeq" id="WP_078476165.1">
    <property type="nucleotide sequence ID" value="NZ_MPRK01000016.1"/>
</dbReference>
<evidence type="ECO:0000259" key="3">
    <source>
        <dbReference type="Pfam" id="PF13439"/>
    </source>
</evidence>
<comment type="caution">
    <text evidence="4">The sequence shown here is derived from an EMBL/GenBank/DDBJ whole genome shotgun (WGS) entry which is preliminary data.</text>
</comment>
<accession>A0A1T2LC93</accession>
<dbReference type="Pfam" id="PF13439">
    <property type="entry name" value="Glyco_transf_4"/>
    <property type="match status" value="1"/>
</dbReference>
<protein>
    <recommendedName>
        <fullName evidence="6">Glycosyl transferase family 1 domain-containing protein</fullName>
    </recommendedName>
</protein>
<name>A0A1T2LC93_9GAMM</name>
<dbReference type="OrthoDB" id="5123492at2"/>
<dbReference type="InterPro" id="IPR028098">
    <property type="entry name" value="Glyco_trans_4-like_N"/>
</dbReference>
<reference evidence="4 5" key="1">
    <citation type="submission" date="2016-11" db="EMBL/GenBank/DDBJ databases">
        <title>Mixed transmission modes and dynamic genome evolution in an obligate animal-bacterial symbiosis.</title>
        <authorList>
            <person name="Russell S.L."/>
            <person name="Corbett-Detig R.B."/>
            <person name="Cavanaugh C.M."/>
        </authorList>
    </citation>
    <scope>NUCLEOTIDE SEQUENCE [LARGE SCALE GENOMIC DNA]</scope>
    <source>
        <strain evidence="4">Sp-SM6</strain>
    </source>
</reference>
<evidence type="ECO:0000313" key="4">
    <source>
        <dbReference type="EMBL" id="OOZ42727.1"/>
    </source>
</evidence>
<dbReference type="PANTHER" id="PTHR46401">
    <property type="entry name" value="GLYCOSYLTRANSFERASE WBBK-RELATED"/>
    <property type="match status" value="1"/>
</dbReference>
<dbReference type="AlphaFoldDB" id="A0A1T2LC93"/>
<dbReference type="Gene3D" id="3.40.50.2000">
    <property type="entry name" value="Glycogen Phosphorylase B"/>
    <property type="match status" value="2"/>
</dbReference>
<sequence>MSLTDKPAIATVLPPRESFGEHKAGALGIDVRDWHSCSQFRSNWEVYGGAQISSFKGITYHPVEARRLRLWSRTEDYARLLVRELRKKSPAIVEIHNRVSVFLTLAKKLPNVRVCLFVHNDPMTIKGAKKASERKQILQAAAQVYCVSNYLKQRLLQGTEGFEDKVKVVSLALPADEIRDKPAHSRKELVFISRMVPEKGALELAKALAIVLPKHPEWRSIFIGARHFGGLEPSTDFENEVINTLTPLGEQVEYRNSLPHSEVMQALEAAEIAVVPSIIPEGFGRTAMEALACGCALISSRNGALPEVCGDAAIMLSEVSTDALVDAISKLLTDEHLRTQMQKQAIEWAQDRFSLQKQTATLDNYRCELLGRTGI</sequence>
<dbReference type="GO" id="GO:0016757">
    <property type="term" value="F:glycosyltransferase activity"/>
    <property type="evidence" value="ECO:0007669"/>
    <property type="project" value="InterPro"/>
</dbReference>
<dbReference type="PANTHER" id="PTHR46401:SF2">
    <property type="entry name" value="GLYCOSYLTRANSFERASE WBBK-RELATED"/>
    <property type="match status" value="1"/>
</dbReference>
<proteinExistence type="predicted"/>
<evidence type="ECO:0008006" key="6">
    <source>
        <dbReference type="Google" id="ProtNLM"/>
    </source>
</evidence>
<keyword evidence="1" id="KW-0808">Transferase</keyword>
<dbReference type="InterPro" id="IPR001296">
    <property type="entry name" value="Glyco_trans_1"/>
</dbReference>